<accession>A0A1V2N9A8</accession>
<dbReference type="PANTHER" id="PTHR11758">
    <property type="entry name" value="40S RIBOSOMAL PROTEIN S15A"/>
    <property type="match status" value="1"/>
</dbReference>
<evidence type="ECO:0000256" key="2">
    <source>
        <dbReference type="ARBA" id="ARBA00022980"/>
    </source>
</evidence>
<dbReference type="InterPro" id="IPR000630">
    <property type="entry name" value="Ribosomal_uS8"/>
</dbReference>
<gene>
    <name evidence="6" type="primary">rpsH</name>
    <name evidence="8" type="ORF">AYO25_00985</name>
    <name evidence="10" type="ORF">C0030_004830</name>
    <name evidence="9" type="ORF">C0030_005515</name>
</gene>
<dbReference type="HAMAP" id="MF_01302_B">
    <property type="entry name" value="Ribosomal_uS8_B"/>
    <property type="match status" value="1"/>
</dbReference>
<dbReference type="EMBL" id="LVWB01000004">
    <property type="protein sequence ID" value="ONI60150.1"/>
    <property type="molecule type" value="Genomic_DNA"/>
</dbReference>
<dbReference type="GO" id="GO:0006412">
    <property type="term" value="P:translation"/>
    <property type="evidence" value="ECO:0007669"/>
    <property type="project" value="UniProtKB-UniRule"/>
</dbReference>
<evidence type="ECO:0000313" key="12">
    <source>
        <dbReference type="Proteomes" id="UP000236895"/>
    </source>
</evidence>
<evidence type="ECO:0000256" key="4">
    <source>
        <dbReference type="ARBA" id="ARBA00035258"/>
    </source>
</evidence>
<comment type="similarity">
    <text evidence="1 6 7">Belongs to the universal ribosomal protein uS8 family.</text>
</comment>
<protein>
    <recommendedName>
        <fullName evidence="4 6">Small ribosomal subunit protein uS8</fullName>
    </recommendedName>
</protein>
<dbReference type="Gene3D" id="3.30.1490.10">
    <property type="match status" value="1"/>
</dbReference>
<comment type="subunit">
    <text evidence="5 6">Part of the 30S ribosomal subunit. Contacts proteins S5 and S12.</text>
</comment>
<dbReference type="EMBL" id="PKRU02000031">
    <property type="protein sequence ID" value="RPD36829.1"/>
    <property type="molecule type" value="Genomic_DNA"/>
</dbReference>
<dbReference type="Proteomes" id="UP000189542">
    <property type="component" value="Unassembled WGS sequence"/>
</dbReference>
<evidence type="ECO:0000256" key="3">
    <source>
        <dbReference type="ARBA" id="ARBA00023274"/>
    </source>
</evidence>
<evidence type="ECO:0000256" key="5">
    <source>
        <dbReference type="ARBA" id="ARBA00046740"/>
    </source>
</evidence>
<dbReference type="GO" id="GO:0019843">
    <property type="term" value="F:rRNA binding"/>
    <property type="evidence" value="ECO:0007669"/>
    <property type="project" value="UniProtKB-UniRule"/>
</dbReference>
<dbReference type="PROSITE" id="PS00053">
    <property type="entry name" value="RIBOSOMAL_S8"/>
    <property type="match status" value="1"/>
</dbReference>
<comment type="caution">
    <text evidence="8">The sequence shown here is derived from an EMBL/GenBank/DDBJ whole genome shotgun (WGS) entry which is preliminary data.</text>
</comment>
<reference evidence="9 12" key="2">
    <citation type="submission" date="2018-11" db="EMBL/GenBank/DDBJ databases">
        <title>Genome Analysis of Haplotype D of Candidatus Liberibacter Solanacearum.</title>
        <authorList>
            <person name="Katsir L."/>
            <person name="Ruan Z."/>
            <person name="Santos Garcia D."/>
            <person name="Piasezky A."/>
            <person name="Jiang J."/>
            <person name="Sela N."/>
            <person name="Freilich S."/>
            <person name="Bahar O."/>
        </authorList>
    </citation>
    <scope>NUCLEOTIDE SEQUENCE [LARGE SCALE GENOMIC DNA]</scope>
    <source>
        <strain evidence="12">haplotype D1</strain>
        <strain evidence="9">ISR100</strain>
    </source>
</reference>
<dbReference type="Gene3D" id="3.30.1370.30">
    <property type="match status" value="1"/>
</dbReference>
<dbReference type="NCBIfam" id="NF001109">
    <property type="entry name" value="PRK00136.1"/>
    <property type="match status" value="1"/>
</dbReference>
<evidence type="ECO:0000313" key="11">
    <source>
        <dbReference type="Proteomes" id="UP000189542"/>
    </source>
</evidence>
<evidence type="ECO:0000256" key="6">
    <source>
        <dbReference type="HAMAP-Rule" id="MF_01302"/>
    </source>
</evidence>
<evidence type="ECO:0000313" key="8">
    <source>
        <dbReference type="EMBL" id="ONI60150.1"/>
    </source>
</evidence>
<dbReference type="InterPro" id="IPR047863">
    <property type="entry name" value="Ribosomal_uS8_CS"/>
</dbReference>
<keyword evidence="2 6" id="KW-0689">Ribosomal protein</keyword>
<organism evidence="8 11">
    <name type="scientific">Candidatus Liberibacter solanacearum</name>
    <dbReference type="NCBI Taxonomy" id="556287"/>
    <lineage>
        <taxon>Bacteria</taxon>
        <taxon>Pseudomonadati</taxon>
        <taxon>Pseudomonadota</taxon>
        <taxon>Alphaproteobacteria</taxon>
        <taxon>Hyphomicrobiales</taxon>
        <taxon>Rhizobiaceae</taxon>
        <taxon>Liberibacter</taxon>
    </lineage>
</organism>
<dbReference type="InterPro" id="IPR035987">
    <property type="entry name" value="Ribosomal_uS8_sf"/>
</dbReference>
<dbReference type="FunFam" id="3.30.1490.10:FF:000001">
    <property type="entry name" value="30S ribosomal protein S8"/>
    <property type="match status" value="1"/>
</dbReference>
<dbReference type="SUPFAM" id="SSF56047">
    <property type="entry name" value="Ribosomal protein S8"/>
    <property type="match status" value="1"/>
</dbReference>
<comment type="function">
    <text evidence="6">One of the primary rRNA binding proteins, it binds directly to 16S rRNA central domain where it helps coordinate assembly of the platform of the 30S subunit.</text>
</comment>
<name>A0A1V2N9A8_9HYPH</name>
<dbReference type="GO" id="GO:0005737">
    <property type="term" value="C:cytoplasm"/>
    <property type="evidence" value="ECO:0007669"/>
    <property type="project" value="UniProtKB-ARBA"/>
</dbReference>
<evidence type="ECO:0000256" key="7">
    <source>
        <dbReference type="RuleBase" id="RU003660"/>
    </source>
</evidence>
<dbReference type="Pfam" id="PF00410">
    <property type="entry name" value="Ribosomal_S8"/>
    <property type="match status" value="1"/>
</dbReference>
<dbReference type="GO" id="GO:0003735">
    <property type="term" value="F:structural constituent of ribosome"/>
    <property type="evidence" value="ECO:0007669"/>
    <property type="project" value="InterPro"/>
</dbReference>
<dbReference type="OrthoDB" id="9802617at2"/>
<dbReference type="GeneID" id="96886491"/>
<keyword evidence="6" id="KW-0699">rRNA-binding</keyword>
<keyword evidence="3 6" id="KW-0687">Ribonucleoprotein</keyword>
<evidence type="ECO:0000313" key="10">
    <source>
        <dbReference type="EMBL" id="RPD37027.1"/>
    </source>
</evidence>
<sequence>MSCLGDMLTRIRNANLRRKPSVVIPFSRLHASVLDVLQEEGYIKTYRRVDVGKDRIQLEVDLKYHDGVSVIREINCVSKPGRRFYASSKEIPQVYNGLGIMIVTTSKGVMADHRAREYRVGGEVLCSVF</sequence>
<evidence type="ECO:0000256" key="1">
    <source>
        <dbReference type="ARBA" id="ARBA00006471"/>
    </source>
</evidence>
<dbReference type="AlphaFoldDB" id="A0A1V2N9A8"/>
<reference evidence="8 11" key="1">
    <citation type="journal article" date="2017" name="PLoS ONE">
        <title>Genomic sequence of 'Candidatus Liberibacter solanacearum' haplotype C and its comparison with haplotype A and B genomes.</title>
        <authorList>
            <person name="Wang J."/>
            <person name="Haapalainen M."/>
            <person name="Schott T."/>
            <person name="Thompson S.M."/>
            <person name="Smith G.R."/>
            <person name="Nissinen A.I."/>
            <person name="Pirhonen M."/>
        </authorList>
    </citation>
    <scope>NUCLEOTIDE SEQUENCE [LARGE SCALE GENOMIC DNA]</scope>
    <source>
        <strain evidence="8 11">FIN111</strain>
    </source>
</reference>
<dbReference type="GO" id="GO:0005840">
    <property type="term" value="C:ribosome"/>
    <property type="evidence" value="ECO:0007669"/>
    <property type="project" value="UniProtKB-KW"/>
</dbReference>
<evidence type="ECO:0000313" key="9">
    <source>
        <dbReference type="EMBL" id="RPD36829.1"/>
    </source>
</evidence>
<dbReference type="Proteomes" id="UP000236895">
    <property type="component" value="Unassembled WGS sequence"/>
</dbReference>
<proteinExistence type="inferred from homology"/>
<dbReference type="RefSeq" id="WP_013462460.1">
    <property type="nucleotide sequence ID" value="NZ_CAXYJJ010000052.1"/>
</dbReference>
<dbReference type="GO" id="GO:1990904">
    <property type="term" value="C:ribonucleoprotein complex"/>
    <property type="evidence" value="ECO:0007669"/>
    <property type="project" value="UniProtKB-KW"/>
</dbReference>
<keyword evidence="6" id="KW-0694">RNA-binding</keyword>
<dbReference type="EMBL" id="PKRU02000028">
    <property type="protein sequence ID" value="RPD37027.1"/>
    <property type="molecule type" value="Genomic_DNA"/>
</dbReference>